<feature type="transmembrane region" description="Helical" evidence="5">
    <location>
        <begin position="286"/>
        <end position="306"/>
    </location>
</feature>
<evidence type="ECO:0000313" key="7">
    <source>
        <dbReference type="EMBL" id="NWB83845.1"/>
    </source>
</evidence>
<feature type="transmembrane region" description="Helical" evidence="5">
    <location>
        <begin position="131"/>
        <end position="156"/>
    </location>
</feature>
<dbReference type="Pfam" id="PF01740">
    <property type="entry name" value="STAS"/>
    <property type="match status" value="1"/>
</dbReference>
<dbReference type="InterPro" id="IPR002645">
    <property type="entry name" value="STAS_dom"/>
</dbReference>
<dbReference type="PANTHER" id="PTHR11814">
    <property type="entry name" value="SULFATE TRANSPORTER"/>
    <property type="match status" value="1"/>
</dbReference>
<feature type="domain" description="STAS" evidence="6">
    <location>
        <begin position="434"/>
        <end position="553"/>
    </location>
</feature>
<comment type="caution">
    <text evidence="7">The sequence shown here is derived from an EMBL/GenBank/DDBJ whole genome shotgun (WGS) entry which is preliminary data.</text>
</comment>
<dbReference type="SUPFAM" id="SSF52091">
    <property type="entry name" value="SpoIIaa-like"/>
    <property type="match status" value="1"/>
</dbReference>
<organism evidence="7 8">
    <name type="scientific">Pseudomonas gingeri</name>
    <dbReference type="NCBI Taxonomy" id="117681"/>
    <lineage>
        <taxon>Bacteria</taxon>
        <taxon>Pseudomonadati</taxon>
        <taxon>Pseudomonadota</taxon>
        <taxon>Gammaproteobacteria</taxon>
        <taxon>Pseudomonadales</taxon>
        <taxon>Pseudomonadaceae</taxon>
        <taxon>Pseudomonas</taxon>
    </lineage>
</organism>
<feature type="transmembrane region" description="Helical" evidence="5">
    <location>
        <begin position="326"/>
        <end position="359"/>
    </location>
</feature>
<reference evidence="7 8" key="1">
    <citation type="submission" date="2020-04" db="EMBL/GenBank/DDBJ databases">
        <title>Molecular characterization of pseudomonads from Agaricus bisporus reveal novel blotch 2 pathogens in Western Europe.</title>
        <authorList>
            <person name="Taparia T."/>
            <person name="Krijger M."/>
            <person name="Haynes E."/>
            <person name="Elpinstone J.G."/>
            <person name="Noble R."/>
            <person name="Van Der Wolf J."/>
        </authorList>
    </citation>
    <scope>NUCLEOTIDE SEQUENCE [LARGE SCALE GENOMIC DNA]</scope>
    <source>
        <strain evidence="7 8">G9001</strain>
    </source>
</reference>
<name>A0A7Y7WMF4_9PSED</name>
<evidence type="ECO:0000259" key="6">
    <source>
        <dbReference type="PROSITE" id="PS50801"/>
    </source>
</evidence>
<evidence type="ECO:0000256" key="5">
    <source>
        <dbReference type="SAM" id="Phobius"/>
    </source>
</evidence>
<feature type="transmembrane region" description="Helical" evidence="5">
    <location>
        <begin position="253"/>
        <end position="274"/>
    </location>
</feature>
<feature type="transmembrane region" description="Helical" evidence="5">
    <location>
        <begin position="200"/>
        <end position="217"/>
    </location>
</feature>
<dbReference type="AlphaFoldDB" id="A0A7Y7WMF4"/>
<dbReference type="InterPro" id="IPR001902">
    <property type="entry name" value="SLC26A/SulP_fam"/>
</dbReference>
<proteinExistence type="predicted"/>
<dbReference type="InterPro" id="IPR011547">
    <property type="entry name" value="SLC26A/SulP_dom"/>
</dbReference>
<feature type="transmembrane region" description="Helical" evidence="5">
    <location>
        <begin position="97"/>
        <end position="119"/>
    </location>
</feature>
<dbReference type="RefSeq" id="WP_152738818.1">
    <property type="nucleotide sequence ID" value="NZ_JACAQA010000003.1"/>
</dbReference>
<feature type="transmembrane region" description="Helical" evidence="5">
    <location>
        <begin position="49"/>
        <end position="65"/>
    </location>
</feature>
<dbReference type="EMBL" id="JACAQA010000003">
    <property type="protein sequence ID" value="NWB83845.1"/>
    <property type="molecule type" value="Genomic_DNA"/>
</dbReference>
<dbReference type="GO" id="GO:0055085">
    <property type="term" value="P:transmembrane transport"/>
    <property type="evidence" value="ECO:0007669"/>
    <property type="project" value="InterPro"/>
</dbReference>
<dbReference type="GO" id="GO:0016020">
    <property type="term" value="C:membrane"/>
    <property type="evidence" value="ECO:0007669"/>
    <property type="project" value="UniProtKB-SubCell"/>
</dbReference>
<evidence type="ECO:0000256" key="1">
    <source>
        <dbReference type="ARBA" id="ARBA00004141"/>
    </source>
</evidence>
<gene>
    <name evidence="7" type="ORF">HX830_03025</name>
</gene>
<keyword evidence="3 5" id="KW-1133">Transmembrane helix</keyword>
<feature type="transmembrane region" description="Helical" evidence="5">
    <location>
        <begin position="72"/>
        <end position="91"/>
    </location>
</feature>
<dbReference type="CDD" id="cd07042">
    <property type="entry name" value="STAS_SulP_like_sulfate_transporter"/>
    <property type="match status" value="1"/>
</dbReference>
<dbReference type="InterPro" id="IPR036513">
    <property type="entry name" value="STAS_dom_sf"/>
</dbReference>
<feature type="transmembrane region" description="Helical" evidence="5">
    <location>
        <begin position="379"/>
        <end position="409"/>
    </location>
</feature>
<evidence type="ECO:0000256" key="4">
    <source>
        <dbReference type="ARBA" id="ARBA00023136"/>
    </source>
</evidence>
<accession>A0A7Y7WMF4</accession>
<keyword evidence="4 5" id="KW-0472">Membrane</keyword>
<evidence type="ECO:0000256" key="3">
    <source>
        <dbReference type="ARBA" id="ARBA00022989"/>
    </source>
</evidence>
<dbReference type="Gene3D" id="3.30.750.24">
    <property type="entry name" value="STAS domain"/>
    <property type="match status" value="1"/>
</dbReference>
<feature type="transmembrane region" description="Helical" evidence="5">
    <location>
        <begin position="176"/>
        <end position="193"/>
    </location>
</feature>
<evidence type="ECO:0000256" key="2">
    <source>
        <dbReference type="ARBA" id="ARBA00022692"/>
    </source>
</evidence>
<dbReference type="Pfam" id="PF00916">
    <property type="entry name" value="Sulfate_transp"/>
    <property type="match status" value="1"/>
</dbReference>
<evidence type="ECO:0000313" key="8">
    <source>
        <dbReference type="Proteomes" id="UP000522864"/>
    </source>
</evidence>
<dbReference type="PROSITE" id="PS50801">
    <property type="entry name" value="STAS"/>
    <property type="match status" value="1"/>
</dbReference>
<keyword evidence="2 5" id="KW-0812">Transmembrane</keyword>
<sequence>MPEPSALPTPMPAAQPKRGWADLIAGLSIAGLLLPEAVAYSSIANVPPQAGVIALFAGLFCYGLFGTSRYAIVSATSSSAAVLAAATVSVAGPDMALRLTMAIGLVMITGLMFLLAGLFKLGSVTSFIAKPVLRGFAFGLAVTIILKQVASIVHVSPAHSDLIRFVPELLSQLPRWNWAGVAVAVVALVLLSVLGRYRRLPGGLLVVMLGVAAGKWLDLPGYGVDLIGVIDLQLTVPSLPRLAFSDWLKLVELGFAMVMILYAESYGSISAFALKHGDRVNSNRDLLVLGGANLLSGLFHGMPAGAGYSATSANDAAGATSRLAGVVAALVVLVIVLTLLPLIALTPEPVLAAIVIHALTRALSLEPLHRYFVWRRDRVLAICAVAAVLLLGVLDGLLAAVAISLMLMLRQMSSASVQVLGHIAEGHDFVDCQLHPQAREVPGVLIVRPGEPLFFANAERILGSVSRRVREQGEAVHSVILSLEESPDLDGTSLEALQDFIMRFPTEGKRLLIARLKHEAHQALLALPSETLAQVTLSDLSVFAVVQSVMEEGNQAKEVEAQ</sequence>
<protein>
    <submittedName>
        <fullName evidence="7">SulP family inorganic anion transporter</fullName>
    </submittedName>
</protein>
<comment type="subcellular location">
    <subcellularLocation>
        <location evidence="1">Membrane</location>
        <topology evidence="1">Multi-pass membrane protein</topology>
    </subcellularLocation>
</comment>
<dbReference type="Proteomes" id="UP000522864">
    <property type="component" value="Unassembled WGS sequence"/>
</dbReference>